<protein>
    <recommendedName>
        <fullName evidence="2">guanylate kinase</fullName>
        <ecNumber evidence="2">2.7.4.8</ecNumber>
    </recommendedName>
</protein>
<keyword evidence="4" id="KW-0547">Nucleotide-binding</keyword>
<evidence type="ECO:0000256" key="1">
    <source>
        <dbReference type="ARBA" id="ARBA00005790"/>
    </source>
</evidence>
<dbReference type="Gene3D" id="3.40.50.300">
    <property type="entry name" value="P-loop containing nucleotide triphosphate hydrolases"/>
    <property type="match status" value="1"/>
</dbReference>
<dbReference type="GO" id="GO:0005829">
    <property type="term" value="C:cytosol"/>
    <property type="evidence" value="ECO:0007669"/>
    <property type="project" value="TreeGrafter"/>
</dbReference>
<evidence type="ECO:0000256" key="2">
    <source>
        <dbReference type="ARBA" id="ARBA00012961"/>
    </source>
</evidence>
<dbReference type="PROSITE" id="PS50052">
    <property type="entry name" value="GUANYLATE_KINASE_2"/>
    <property type="match status" value="1"/>
</dbReference>
<proteinExistence type="inferred from homology"/>
<dbReference type="InterPro" id="IPR008145">
    <property type="entry name" value="GK/Ca_channel_bsu"/>
</dbReference>
<comment type="similarity">
    <text evidence="1">Belongs to the guanylate kinase family.</text>
</comment>
<dbReference type="InterPro" id="IPR017665">
    <property type="entry name" value="Guanylate_kinase"/>
</dbReference>
<evidence type="ECO:0000256" key="3">
    <source>
        <dbReference type="ARBA" id="ARBA00022679"/>
    </source>
</evidence>
<organism evidence="8">
    <name type="scientific">hydrothermal vent metagenome</name>
    <dbReference type="NCBI Taxonomy" id="652676"/>
    <lineage>
        <taxon>unclassified sequences</taxon>
        <taxon>metagenomes</taxon>
        <taxon>ecological metagenomes</taxon>
    </lineage>
</organism>
<keyword evidence="5 8" id="KW-0418">Kinase</keyword>
<dbReference type="CDD" id="cd00071">
    <property type="entry name" value="GMPK"/>
    <property type="match status" value="1"/>
</dbReference>
<name>A0A3B0TD71_9ZZZZ</name>
<dbReference type="Pfam" id="PF00625">
    <property type="entry name" value="Guanylate_kin"/>
    <property type="match status" value="1"/>
</dbReference>
<dbReference type="SMART" id="SM00072">
    <property type="entry name" value="GuKc"/>
    <property type="match status" value="1"/>
</dbReference>
<feature type="domain" description="Guanylate kinase-like" evidence="7">
    <location>
        <begin position="7"/>
        <end position="186"/>
    </location>
</feature>
<dbReference type="PANTHER" id="PTHR23117">
    <property type="entry name" value="GUANYLATE KINASE-RELATED"/>
    <property type="match status" value="1"/>
</dbReference>
<keyword evidence="6" id="KW-0067">ATP-binding</keyword>
<dbReference type="AlphaFoldDB" id="A0A3B0TD71"/>
<dbReference type="GO" id="GO:0005524">
    <property type="term" value="F:ATP binding"/>
    <property type="evidence" value="ECO:0007669"/>
    <property type="project" value="UniProtKB-KW"/>
</dbReference>
<accession>A0A3B0TD71</accession>
<dbReference type="NCBIfam" id="TIGR03263">
    <property type="entry name" value="guanyl_kin"/>
    <property type="match status" value="1"/>
</dbReference>
<dbReference type="FunFam" id="3.30.63.10:FF:000002">
    <property type="entry name" value="Guanylate kinase 1"/>
    <property type="match status" value="1"/>
</dbReference>
<dbReference type="Gene3D" id="3.30.63.10">
    <property type="entry name" value="Guanylate Kinase phosphate binding domain"/>
    <property type="match status" value="1"/>
</dbReference>
<gene>
    <name evidence="8" type="ORF">MNBD_ALPHA12-982</name>
</gene>
<dbReference type="InterPro" id="IPR027417">
    <property type="entry name" value="P-loop_NTPase"/>
</dbReference>
<keyword evidence="3 8" id="KW-0808">Transferase</keyword>
<dbReference type="SUPFAM" id="SSF52540">
    <property type="entry name" value="P-loop containing nucleoside triphosphate hydrolases"/>
    <property type="match status" value="1"/>
</dbReference>
<dbReference type="EC" id="2.7.4.8" evidence="2"/>
<dbReference type="PANTHER" id="PTHR23117:SF13">
    <property type="entry name" value="GUANYLATE KINASE"/>
    <property type="match status" value="1"/>
</dbReference>
<dbReference type="InterPro" id="IPR020590">
    <property type="entry name" value="Guanylate_kinase_CS"/>
</dbReference>
<evidence type="ECO:0000313" key="8">
    <source>
        <dbReference type="EMBL" id="VAW15938.1"/>
    </source>
</evidence>
<dbReference type="PROSITE" id="PS00856">
    <property type="entry name" value="GUANYLATE_KINASE_1"/>
    <property type="match status" value="1"/>
</dbReference>
<evidence type="ECO:0000259" key="7">
    <source>
        <dbReference type="PROSITE" id="PS50052"/>
    </source>
</evidence>
<dbReference type="GO" id="GO:0004385">
    <property type="term" value="F:GMP kinase activity"/>
    <property type="evidence" value="ECO:0007669"/>
    <property type="project" value="UniProtKB-EC"/>
</dbReference>
<evidence type="ECO:0000256" key="4">
    <source>
        <dbReference type="ARBA" id="ARBA00022741"/>
    </source>
</evidence>
<evidence type="ECO:0000256" key="5">
    <source>
        <dbReference type="ARBA" id="ARBA00022777"/>
    </source>
</evidence>
<sequence>MQFERRGVMLVIASPSGAGKSSTTRALMANDANLTMSVSVTTRKMRAGEVDGADYQFLSIDQFEAMRERGELLEWAKVHSNFYGTPAARVDELIASGRDVVFDIDYQGTQQLYEKRRTDMVSVFLLPPSIGELQKRLRGRALDSEQVIAQRLKNARVEIEHWAEYDFVLVNDDLDETCAQVTQILATARISRTRQTNLSGFIKDLQAQIERL</sequence>
<evidence type="ECO:0000256" key="6">
    <source>
        <dbReference type="ARBA" id="ARBA00022840"/>
    </source>
</evidence>
<reference evidence="8" key="1">
    <citation type="submission" date="2018-06" db="EMBL/GenBank/DDBJ databases">
        <authorList>
            <person name="Zhirakovskaya E."/>
        </authorList>
    </citation>
    <scope>NUCLEOTIDE SEQUENCE</scope>
</reference>
<dbReference type="HAMAP" id="MF_00328">
    <property type="entry name" value="Guanylate_kinase"/>
    <property type="match status" value="1"/>
</dbReference>
<dbReference type="EMBL" id="UOEO01000040">
    <property type="protein sequence ID" value="VAW15938.1"/>
    <property type="molecule type" value="Genomic_DNA"/>
</dbReference>
<dbReference type="InterPro" id="IPR008144">
    <property type="entry name" value="Guanylate_kin-like_dom"/>
</dbReference>